<organism evidence="2 3">
    <name type="scientific">Clostridium fungisolvens</name>
    <dbReference type="NCBI Taxonomy" id="1604897"/>
    <lineage>
        <taxon>Bacteria</taxon>
        <taxon>Bacillati</taxon>
        <taxon>Bacillota</taxon>
        <taxon>Clostridia</taxon>
        <taxon>Eubacteriales</taxon>
        <taxon>Clostridiaceae</taxon>
        <taxon>Clostridium</taxon>
    </lineage>
</organism>
<sequence>MGKFKNSQYVTFIVVVLLISLIVNVFLSIDNGNYRERIGKKSSDELETIIHGNETINQILANSIQSKCILKTDLVKLSSQYDQVYLGVWKLMDDYSYYKQSKRFTFKNDSNINYDITNDTINKIKLYVNKFVESNANSNGDKVELKSNDLLNFKKMNDFSKELDAYFQSTIKKNSNDGTYDGMKDKIEVKNLWIDMLNKIFNISNNYSSFEFKA</sequence>
<dbReference type="EMBL" id="BLZR01000001">
    <property type="protein sequence ID" value="GFP74307.1"/>
    <property type="molecule type" value="Genomic_DNA"/>
</dbReference>
<keyword evidence="1" id="KW-0812">Transmembrane</keyword>
<dbReference type="RefSeq" id="WP_183275870.1">
    <property type="nucleotide sequence ID" value="NZ_BLZR01000001.1"/>
</dbReference>
<keyword evidence="1" id="KW-1133">Transmembrane helix</keyword>
<evidence type="ECO:0000313" key="3">
    <source>
        <dbReference type="Proteomes" id="UP000580568"/>
    </source>
</evidence>
<evidence type="ECO:0000256" key="1">
    <source>
        <dbReference type="SAM" id="Phobius"/>
    </source>
</evidence>
<accession>A0A6V8SAM5</accession>
<proteinExistence type="predicted"/>
<keyword evidence="1" id="KW-0472">Membrane</keyword>
<feature type="transmembrane region" description="Helical" evidence="1">
    <location>
        <begin position="6"/>
        <end position="27"/>
    </location>
</feature>
<keyword evidence="3" id="KW-1185">Reference proteome</keyword>
<comment type="caution">
    <text evidence="2">The sequence shown here is derived from an EMBL/GenBank/DDBJ whole genome shotgun (WGS) entry which is preliminary data.</text>
</comment>
<gene>
    <name evidence="2" type="ORF">bsdtw1_00353</name>
</gene>
<evidence type="ECO:0008006" key="4">
    <source>
        <dbReference type="Google" id="ProtNLM"/>
    </source>
</evidence>
<dbReference type="Proteomes" id="UP000580568">
    <property type="component" value="Unassembled WGS sequence"/>
</dbReference>
<evidence type="ECO:0000313" key="2">
    <source>
        <dbReference type="EMBL" id="GFP74307.1"/>
    </source>
</evidence>
<name>A0A6V8SAM5_9CLOT</name>
<reference evidence="2 3" key="1">
    <citation type="submission" date="2020-07" db="EMBL/GenBank/DDBJ databases">
        <title>A new beta-1,3-glucan-decomposing anaerobic bacterium isolated from anoxic soil subjected to biological soil disinfestation.</title>
        <authorList>
            <person name="Ueki A."/>
            <person name="Tonouchi A."/>
        </authorList>
    </citation>
    <scope>NUCLEOTIDE SEQUENCE [LARGE SCALE GENOMIC DNA]</scope>
    <source>
        <strain evidence="2 3">TW1</strain>
    </source>
</reference>
<dbReference type="AlphaFoldDB" id="A0A6V8SAM5"/>
<protein>
    <recommendedName>
        <fullName evidence="4">Reticulocyte-binding protein</fullName>
    </recommendedName>
</protein>